<proteinExistence type="predicted"/>
<name>A0A392N5L8_9FABA</name>
<feature type="non-terminal residue" evidence="2">
    <location>
        <position position="293"/>
    </location>
</feature>
<dbReference type="Proteomes" id="UP000265520">
    <property type="component" value="Unassembled WGS sequence"/>
</dbReference>
<protein>
    <submittedName>
        <fullName evidence="2">Uncharacterized protein</fullName>
    </submittedName>
</protein>
<evidence type="ECO:0000313" key="2">
    <source>
        <dbReference type="EMBL" id="MCH95097.1"/>
    </source>
</evidence>
<organism evidence="2 3">
    <name type="scientific">Trifolium medium</name>
    <dbReference type="NCBI Taxonomy" id="97028"/>
    <lineage>
        <taxon>Eukaryota</taxon>
        <taxon>Viridiplantae</taxon>
        <taxon>Streptophyta</taxon>
        <taxon>Embryophyta</taxon>
        <taxon>Tracheophyta</taxon>
        <taxon>Spermatophyta</taxon>
        <taxon>Magnoliopsida</taxon>
        <taxon>eudicotyledons</taxon>
        <taxon>Gunneridae</taxon>
        <taxon>Pentapetalae</taxon>
        <taxon>rosids</taxon>
        <taxon>fabids</taxon>
        <taxon>Fabales</taxon>
        <taxon>Fabaceae</taxon>
        <taxon>Papilionoideae</taxon>
        <taxon>50 kb inversion clade</taxon>
        <taxon>NPAAA clade</taxon>
        <taxon>Hologalegina</taxon>
        <taxon>IRL clade</taxon>
        <taxon>Trifolieae</taxon>
        <taxon>Trifolium</taxon>
    </lineage>
</organism>
<accession>A0A392N5L8</accession>
<dbReference type="EMBL" id="LXQA010028964">
    <property type="protein sequence ID" value="MCH95097.1"/>
    <property type="molecule type" value="Genomic_DNA"/>
</dbReference>
<dbReference type="PANTHER" id="PTHR34427">
    <property type="entry name" value="DUF4283 DOMAIN PROTEIN"/>
    <property type="match status" value="1"/>
</dbReference>
<keyword evidence="3" id="KW-1185">Reference proteome</keyword>
<evidence type="ECO:0000313" key="3">
    <source>
        <dbReference type="Proteomes" id="UP000265520"/>
    </source>
</evidence>
<feature type="region of interest" description="Disordered" evidence="1">
    <location>
        <begin position="234"/>
        <end position="293"/>
    </location>
</feature>
<dbReference type="AlphaFoldDB" id="A0A392N5L8"/>
<sequence>MLYMEGLPHISVTDMGRNLVLLFSPKTWEIENFCKAKADWLCYYFKDVKPWSPSSYADRRDMWVKVYGIPLHAWWESLFKVIGSKYEEFLDFDNPTASRSKLVVARIKIATRTKDFALVLYYDSRIDDHDGSWVESSNFTAEAVDRSGEDDGVSVEEGEENDRVDLHTGHYQRHGEKGYSDGDVSVDKEDLSQYQLCVSVNDLVVLKDNRVHFDASHVGFVGTKEDYCCYPGEKSAKGNSGEGPKKGEGRRFQSPGREAGRGGAASILCKANQTETQDSLSLPRVLGPVPVRR</sequence>
<evidence type="ECO:0000256" key="1">
    <source>
        <dbReference type="SAM" id="MobiDB-lite"/>
    </source>
</evidence>
<comment type="caution">
    <text evidence="2">The sequence shown here is derived from an EMBL/GenBank/DDBJ whole genome shotgun (WGS) entry which is preliminary data.</text>
</comment>
<feature type="compositionally biased region" description="Polar residues" evidence="1">
    <location>
        <begin position="271"/>
        <end position="280"/>
    </location>
</feature>
<dbReference type="PANTHER" id="PTHR34427:SF5">
    <property type="entry name" value="DUF4283 DOMAIN-CONTAINING PROTEIN"/>
    <property type="match status" value="1"/>
</dbReference>
<reference evidence="2 3" key="1">
    <citation type="journal article" date="2018" name="Front. Plant Sci.">
        <title>Red Clover (Trifolium pratense) and Zigzag Clover (T. medium) - A Picture of Genomic Similarities and Differences.</title>
        <authorList>
            <person name="Dluhosova J."/>
            <person name="Istvanek J."/>
            <person name="Nedelnik J."/>
            <person name="Repkova J."/>
        </authorList>
    </citation>
    <scope>NUCLEOTIDE SEQUENCE [LARGE SCALE GENOMIC DNA]</scope>
    <source>
        <strain evidence="3">cv. 10/8</strain>
        <tissue evidence="2">Leaf</tissue>
    </source>
</reference>